<reference evidence="2 3" key="2">
    <citation type="submission" date="2021-02" db="EMBL/GenBank/DDBJ databases">
        <title>Sulfurospirillum tamanensis sp. nov.</title>
        <authorList>
            <person name="Frolova A."/>
            <person name="Merkel A."/>
            <person name="Slobodkin A."/>
        </authorList>
    </citation>
    <scope>NUCLEOTIDE SEQUENCE [LARGE SCALE GENOMIC DNA]</scope>
    <source>
        <strain evidence="2 3">T05b</strain>
    </source>
</reference>
<dbReference type="Gene3D" id="3.40.50.300">
    <property type="entry name" value="P-loop containing nucleotide triphosphate hydrolases"/>
    <property type="match status" value="1"/>
</dbReference>
<dbReference type="InterPro" id="IPR004435">
    <property type="entry name" value="MobB_dom"/>
</dbReference>
<dbReference type="InterPro" id="IPR027417">
    <property type="entry name" value="P-loop_NTPase"/>
</dbReference>
<evidence type="ECO:0000313" key="3">
    <source>
        <dbReference type="Proteomes" id="UP000703590"/>
    </source>
</evidence>
<evidence type="ECO:0000259" key="1">
    <source>
        <dbReference type="Pfam" id="PF03205"/>
    </source>
</evidence>
<dbReference type="PANTHER" id="PTHR40072">
    <property type="entry name" value="MOLYBDOPTERIN-GUANINE DINUCLEOTIDE BIOSYNTHESIS ADAPTER PROTEIN-RELATED"/>
    <property type="match status" value="1"/>
</dbReference>
<protein>
    <submittedName>
        <fullName evidence="2">Molybdopterin-guanine dinucleotide biosynthesis protein B</fullName>
    </submittedName>
</protein>
<sequence>MNARAIAFSGPSNSGKTTAIVKVANILSQTYKLAIIKHDPSDKAVFDKEGKDSWKFSQTGAEVVVASPSRTTYFSKQSRDIEGIISMLGEFEILLVEGLKTLPLPRISVFRDRLDPAYFDVSDALAVDESVDLKAYDIPSHLDILDLNDPEALCAWILAHAKEVRREND</sequence>
<dbReference type="Proteomes" id="UP000703590">
    <property type="component" value="Unassembled WGS sequence"/>
</dbReference>
<dbReference type="NCBIfam" id="TIGR00176">
    <property type="entry name" value="mobB"/>
    <property type="match status" value="1"/>
</dbReference>
<feature type="domain" description="Molybdopterin-guanine dinucleotide biosynthesis protein B (MobB)" evidence="1">
    <location>
        <begin position="6"/>
        <end position="118"/>
    </location>
</feature>
<dbReference type="SUPFAM" id="SSF52540">
    <property type="entry name" value="P-loop containing nucleoside triphosphate hydrolases"/>
    <property type="match status" value="1"/>
</dbReference>
<dbReference type="InterPro" id="IPR052539">
    <property type="entry name" value="MGD_biosynthesis_adapter"/>
</dbReference>
<dbReference type="Pfam" id="PF03205">
    <property type="entry name" value="MobB"/>
    <property type="match status" value="1"/>
</dbReference>
<proteinExistence type="predicted"/>
<dbReference type="PANTHER" id="PTHR40072:SF1">
    <property type="entry name" value="MOLYBDOPTERIN-GUANINE DINUCLEOTIDE BIOSYNTHESIS ADAPTER PROTEIN"/>
    <property type="match status" value="1"/>
</dbReference>
<organism evidence="2 3">
    <name type="scientific">Sulfurospirillum tamanense</name>
    <dbReference type="NCBI Taxonomy" id="2813362"/>
    <lineage>
        <taxon>Bacteria</taxon>
        <taxon>Pseudomonadati</taxon>
        <taxon>Campylobacterota</taxon>
        <taxon>Epsilonproteobacteria</taxon>
        <taxon>Campylobacterales</taxon>
        <taxon>Sulfurospirillaceae</taxon>
        <taxon>Sulfurospirillum</taxon>
    </lineage>
</organism>
<gene>
    <name evidence="2" type="primary">mobB</name>
    <name evidence="2" type="ORF">JWV37_08045</name>
</gene>
<evidence type="ECO:0000313" key="2">
    <source>
        <dbReference type="EMBL" id="MBN2964729.1"/>
    </source>
</evidence>
<comment type="caution">
    <text evidence="2">The sequence shown here is derived from an EMBL/GenBank/DDBJ whole genome shotgun (WGS) entry which is preliminary data.</text>
</comment>
<dbReference type="EMBL" id="JAFHKK010000016">
    <property type="protein sequence ID" value="MBN2964729.1"/>
    <property type="molecule type" value="Genomic_DNA"/>
</dbReference>
<dbReference type="RefSeq" id="WP_205459280.1">
    <property type="nucleotide sequence ID" value="NZ_JAFHKK010000016.1"/>
</dbReference>
<reference evidence="3" key="1">
    <citation type="submission" date="2021-02" db="EMBL/GenBank/DDBJ databases">
        <title>Sulfurospirillum tamanensis sp. nov.</title>
        <authorList>
            <person name="Merkel A.Y."/>
        </authorList>
    </citation>
    <scope>NUCLEOTIDE SEQUENCE [LARGE SCALE GENOMIC DNA]</scope>
    <source>
        <strain evidence="3">T05b</strain>
    </source>
</reference>
<accession>A0ABS2WST8</accession>
<name>A0ABS2WST8_9BACT</name>
<keyword evidence="3" id="KW-1185">Reference proteome</keyword>